<reference evidence="21" key="1">
    <citation type="journal article" date="2022" name="New Phytol.">
        <title>Evolutionary transition to the ectomycorrhizal habit in the genomes of a hyperdiverse lineage of mushroom-forming fungi.</title>
        <authorList>
            <person name="Looney B."/>
            <person name="Miyauchi S."/>
            <person name="Morin E."/>
            <person name="Drula E."/>
            <person name="Courty P.E."/>
            <person name="Kohler A."/>
            <person name="Kuo A."/>
            <person name="LaButti K."/>
            <person name="Pangilinan J."/>
            <person name="Lipzen A."/>
            <person name="Riley R."/>
            <person name="Andreopoulos W."/>
            <person name="He G."/>
            <person name="Johnson J."/>
            <person name="Nolan M."/>
            <person name="Tritt A."/>
            <person name="Barry K.W."/>
            <person name="Grigoriev I.V."/>
            <person name="Nagy L.G."/>
            <person name="Hibbett D."/>
            <person name="Henrissat B."/>
            <person name="Matheny P.B."/>
            <person name="Labbe J."/>
            <person name="Martin F.M."/>
        </authorList>
    </citation>
    <scope>NUCLEOTIDE SEQUENCE</scope>
    <source>
        <strain evidence="21">BPL690</strain>
    </source>
</reference>
<comment type="subcellular location">
    <subcellularLocation>
        <location evidence="1">Cell membrane</location>
        <topology evidence="1">Multi-pass membrane protein</topology>
    </subcellularLocation>
</comment>
<keyword evidence="6 18" id="KW-0812">Transmembrane</keyword>
<dbReference type="Gene3D" id="1.20.120.720">
    <property type="entry name" value="Myosin VI head, motor domain, U50 subdomain"/>
    <property type="match status" value="1"/>
</dbReference>
<evidence type="ECO:0000256" key="11">
    <source>
        <dbReference type="ARBA" id="ARBA00023136"/>
    </source>
</evidence>
<keyword evidence="14 16" id="KW-0009">Actin-binding</keyword>
<dbReference type="InterPro" id="IPR036961">
    <property type="entry name" value="Kinesin_motor_dom_sf"/>
</dbReference>
<evidence type="ECO:0000256" key="13">
    <source>
        <dbReference type="ARBA" id="ARBA00023180"/>
    </source>
</evidence>
<evidence type="ECO:0000256" key="18">
    <source>
        <dbReference type="SAM" id="Phobius"/>
    </source>
</evidence>
<name>A0AAD4QJN0_9AGAM</name>
<dbReference type="Gene3D" id="1.10.10.820">
    <property type="match status" value="1"/>
</dbReference>
<keyword evidence="3" id="KW-1003">Cell membrane</keyword>
<dbReference type="SMART" id="SM00242">
    <property type="entry name" value="MYSc"/>
    <property type="match status" value="1"/>
</dbReference>
<keyword evidence="5" id="KW-0808">Transferase</keyword>
<dbReference type="Pfam" id="PF03142">
    <property type="entry name" value="Chitin_synth_2"/>
    <property type="match status" value="1"/>
</dbReference>
<evidence type="ECO:0000313" key="21">
    <source>
        <dbReference type="EMBL" id="KAI0298347.1"/>
    </source>
</evidence>
<dbReference type="Pfam" id="PF00063">
    <property type="entry name" value="Myosin_head"/>
    <property type="match status" value="1"/>
</dbReference>
<protein>
    <recommendedName>
        <fullName evidence="2">chitin synthase</fullName>
        <ecNumber evidence="2">2.4.1.16</ecNumber>
    </recommendedName>
</protein>
<evidence type="ECO:0000256" key="10">
    <source>
        <dbReference type="ARBA" id="ARBA00023123"/>
    </source>
</evidence>
<feature type="region of interest" description="Disordered" evidence="17">
    <location>
        <begin position="809"/>
        <end position="831"/>
    </location>
</feature>
<dbReference type="EMBL" id="WTXG01000029">
    <property type="protein sequence ID" value="KAI0298347.1"/>
    <property type="molecule type" value="Genomic_DNA"/>
</dbReference>
<dbReference type="InterPro" id="IPR001609">
    <property type="entry name" value="Myosin_head_motor_dom-like"/>
</dbReference>
<evidence type="ECO:0000256" key="15">
    <source>
        <dbReference type="ARBA" id="ARBA00048014"/>
    </source>
</evidence>
<dbReference type="InterPro" id="IPR036400">
    <property type="entry name" value="Cyt_B5-like_heme/steroid_sf"/>
</dbReference>
<dbReference type="InterPro" id="IPR029044">
    <property type="entry name" value="Nucleotide-diphossugar_trans"/>
</dbReference>
<dbReference type="SUPFAM" id="SSF55856">
    <property type="entry name" value="Cytochrome b5-like heme/steroid binding domain"/>
    <property type="match status" value="1"/>
</dbReference>
<feature type="region of interest" description="Actin-binding" evidence="16">
    <location>
        <begin position="601"/>
        <end position="623"/>
    </location>
</feature>
<evidence type="ECO:0000256" key="2">
    <source>
        <dbReference type="ARBA" id="ARBA00012543"/>
    </source>
</evidence>
<feature type="transmembrane region" description="Helical" evidence="18">
    <location>
        <begin position="876"/>
        <end position="895"/>
    </location>
</feature>
<evidence type="ECO:0000256" key="9">
    <source>
        <dbReference type="ARBA" id="ARBA00022989"/>
    </source>
</evidence>
<evidence type="ECO:0000256" key="5">
    <source>
        <dbReference type="ARBA" id="ARBA00022679"/>
    </source>
</evidence>
<dbReference type="GO" id="GO:0003779">
    <property type="term" value="F:actin binding"/>
    <property type="evidence" value="ECO:0007669"/>
    <property type="project" value="UniProtKB-KW"/>
</dbReference>
<keyword evidence="7 16" id="KW-0547">Nucleotide-binding</keyword>
<dbReference type="EC" id="2.4.1.16" evidence="2"/>
<evidence type="ECO:0000313" key="22">
    <source>
        <dbReference type="Proteomes" id="UP001203297"/>
    </source>
</evidence>
<dbReference type="CDD" id="cd14879">
    <property type="entry name" value="MYSc_Myo17"/>
    <property type="match status" value="1"/>
</dbReference>
<feature type="compositionally biased region" description="Polar residues" evidence="17">
    <location>
        <begin position="1717"/>
        <end position="1727"/>
    </location>
</feature>
<feature type="transmembrane region" description="Helical" evidence="18">
    <location>
        <begin position="1152"/>
        <end position="1174"/>
    </location>
</feature>
<dbReference type="GO" id="GO:0030428">
    <property type="term" value="C:cell septum"/>
    <property type="evidence" value="ECO:0007669"/>
    <property type="project" value="TreeGrafter"/>
</dbReference>
<dbReference type="InterPro" id="IPR036037">
    <property type="entry name" value="MYSc_Myo17"/>
</dbReference>
<dbReference type="GO" id="GO:0004100">
    <property type="term" value="F:chitin synthase activity"/>
    <property type="evidence" value="ECO:0007669"/>
    <property type="project" value="UniProtKB-EC"/>
</dbReference>
<dbReference type="PROSITE" id="PS51456">
    <property type="entry name" value="MYOSIN_MOTOR"/>
    <property type="match status" value="1"/>
</dbReference>
<feature type="compositionally biased region" description="Basic and acidic residues" evidence="17">
    <location>
        <begin position="809"/>
        <end position="825"/>
    </location>
</feature>
<dbReference type="SUPFAM" id="SSF109715">
    <property type="entry name" value="DEK C-terminal domain"/>
    <property type="match status" value="1"/>
</dbReference>
<evidence type="ECO:0000256" key="12">
    <source>
        <dbReference type="ARBA" id="ARBA00023175"/>
    </source>
</evidence>
<feature type="domain" description="Myosin motor" evidence="19">
    <location>
        <begin position="13"/>
        <end position="722"/>
    </location>
</feature>
<feature type="transmembrane region" description="Helical" evidence="18">
    <location>
        <begin position="1577"/>
        <end position="1598"/>
    </location>
</feature>
<feature type="domain" description="DEK-C" evidence="20">
    <location>
        <begin position="1793"/>
        <end position="1848"/>
    </location>
</feature>
<sequence>MKRQSTIHHQRLEAVNDLVTLSPLSDDAIASCIRERFLSDTIYTSISNSSLVAINPHKYVPSNADSVLHKYAAEYRNISNDKEPLPPHIFQLANNAYYHMRRTTQDQSIILSGETGSGKSENRRLAVKTLLELSVSNPGKKGSKLAHQVPAAEFVLESFGNARTLFNPNASRFGKYTELQFTERGRLSGIKTLDYYLERNRRNFHIFYYLFAGASAEERHHMQLLDKTTFRYLGQRGVSGGRQNMRDDDSQRFEQLKVALKNVGFSKRHVAQTCQLIAAILHLGNLEFTIDRARDVDAAVVRNQDVLALVSDFLGVTPSALETALSYRTKLVKKELCTVFLDPDGAADNRDDLAKTLYSLLFSWLNEHINERLCRDDFTTFVGLFDLPGPQNLTSRPNTLDQFCINFANERLHSFVQKKLFESHVAEYNNEGIARFNQPGGLIHIMDDQARRAPKKTDHTMVEAFGKRWGNHSSFKVGSVDRSGYPTFTGFLERNLDALNPDFVSLLRGNISGPEAAATGGEGSGSINPFVRGLFSGKAIATQMHPRNEDTIVAAQQPIKPMRAPSTRRKHTEKERDDDDVAPTSMNSSSPCVAGEFRSALDTLFETLEETQTWHVFCVNPNDSQLPNQLEGRSVKGQIRSLGLTEIARRFANVFEVGMTPREFCDRYREKLAAMGITDGESREQIERARTALGFKDNDLVLGQYKVFLSHTAFHSLEDYLRSKDTEEIKRNRMREAEVEAGLDPRGLTDPYAPYRSPEIEQEPQTPYLSGHGDAFNQSSQALPLVAHASPFQRAGMYNDYDDQQSLRSEEFDGRSRLTSNRDDTMSIGTESYAPSRNMFQNVDKKALLEKEALPGEIHEGETAEVIKETSARRRWVALCWLLTWWVPTPFLRWFGRMKRMDVRQAWREKLALNIIIWLTCACAVFVIAVLGNLICPTEHVFSTSELASHSVENSPNNVFVAVRGEVFDLTQIAQTHLRIVPVVTEKAILKYGGIIADDIFPVQVSALCNGVDGGVSPYVILNFNNNTDTNAQYHDFRVFTNDSRPDWYFESMTIMRWNNRRGFVGYTPKEIRNMASSGDPAPYGQQAPQINANFMAGSVLDIFKFNSGHDITKALDNLNIDSNVLSAQKVCLRNLFTIGKVDNRNSPQCLFSTYILLALSVLMVSIIGFKFLASINFSAPRAPEDHDKFVICQVPCYTEGDASLRRTIDSLAQLKYDDKRKLLVVICDGMIVGSGNDKPTPRIVLDILGADPNQDPEPLSFQSLGEGAKQHNMGKVYSGLYETNGHVVPYMVLVKVGKPTERSRPGNRGKRDSQIMLMNFLNKVHFNAPMNPLELEMYHQIKNVIGVNPTFYEYLFTVDADTVVDPMSANRLISAMIHDKKLIAVCGETGLANAKQSIITMMQVYEYFISHHLAKAFESLFGSVTCLPGCFSLYRLRTPDTHKPLLVANQLVADYAENRVDTLHMKNLLHLGEDRYLTTLLLKHFSNFKTQFVRDAHAYTVAPDDWKVLLSQRRRWINSTVHNLGELMFLDKLCGFCCFSMRFIVMIDLLSTIIQPVSVAYVVYLVVLTAGEHKAIPTLSLVLIAAVYGLQAFVFILRRKWDMIGWMVFYIIAIPAFSFLLPLYSFWRMDDFSWGATRIVMGEAGKKMIIHDEGKFDPRSIPLKSWNDYENELWDKESNHSIGSWVPPTKLKNDGYAESRTSVYGRETYYEPNYPRSFSPSPSQMGNGAYPSPPGYQSGRNTPSGGYGHSQTPALDGGQMYRQSFSRPPTNYLDVAIPTSRSDGAGDLSAFGPSDAEIDRAVQALLRDADLNSITKREIRRKLEEHFGVDLASRKATINAAIDRGLLSHA</sequence>
<dbReference type="PRINTS" id="PR00193">
    <property type="entry name" value="MYOSINHEAVY"/>
</dbReference>
<comment type="catalytic activity">
    <reaction evidence="15">
        <text>[(1-&gt;4)-N-acetyl-beta-D-glucosaminyl](n) + UDP-N-acetyl-alpha-D-glucosamine = [(1-&gt;4)-N-acetyl-beta-D-glucosaminyl](n+1) + UDP + H(+)</text>
        <dbReference type="Rhea" id="RHEA:16637"/>
        <dbReference type="Rhea" id="RHEA-COMP:9593"/>
        <dbReference type="Rhea" id="RHEA-COMP:9595"/>
        <dbReference type="ChEBI" id="CHEBI:15378"/>
        <dbReference type="ChEBI" id="CHEBI:17029"/>
        <dbReference type="ChEBI" id="CHEBI:57705"/>
        <dbReference type="ChEBI" id="CHEBI:58223"/>
        <dbReference type="EC" id="2.4.1.16"/>
    </reaction>
</comment>
<dbReference type="GO" id="GO:0031505">
    <property type="term" value="P:fungal-type cell wall organization"/>
    <property type="evidence" value="ECO:0007669"/>
    <property type="project" value="TreeGrafter"/>
</dbReference>
<keyword evidence="9 18" id="KW-1133">Transmembrane helix</keyword>
<keyword evidence="11 18" id="KW-0472">Membrane</keyword>
<evidence type="ECO:0000256" key="17">
    <source>
        <dbReference type="SAM" id="MobiDB-lite"/>
    </source>
</evidence>
<feature type="compositionally biased region" description="Polar residues" evidence="17">
    <location>
        <begin position="1739"/>
        <end position="1754"/>
    </location>
</feature>
<gene>
    <name evidence="21" type="ORF">B0F90DRAFT_1810914</name>
</gene>
<comment type="similarity">
    <text evidence="16">Belongs to the TRAFAC class myosin-kinesin ATPase superfamily. Myosin family.</text>
</comment>
<feature type="region of interest" description="Disordered" evidence="17">
    <location>
        <begin position="556"/>
        <end position="593"/>
    </location>
</feature>
<feature type="transmembrane region" description="Helical" evidence="18">
    <location>
        <begin position="1605"/>
        <end position="1628"/>
    </location>
</feature>
<dbReference type="GO" id="GO:0003774">
    <property type="term" value="F:cytoskeletal motor activity"/>
    <property type="evidence" value="ECO:0007669"/>
    <property type="project" value="UniProtKB-UniRule"/>
</dbReference>
<evidence type="ECO:0000256" key="8">
    <source>
        <dbReference type="ARBA" id="ARBA00022840"/>
    </source>
</evidence>
<dbReference type="PANTHER" id="PTHR22914:SF45">
    <property type="entry name" value="CHITIN SYNTHASE"/>
    <property type="match status" value="1"/>
</dbReference>
<dbReference type="SUPFAM" id="SSF52540">
    <property type="entry name" value="P-loop containing nucleoside triphosphate hydrolases"/>
    <property type="match status" value="1"/>
</dbReference>
<feature type="transmembrane region" description="Helical" evidence="18">
    <location>
        <begin position="1550"/>
        <end position="1571"/>
    </location>
</feature>
<accession>A0AAD4QJN0</accession>
<evidence type="ECO:0000256" key="4">
    <source>
        <dbReference type="ARBA" id="ARBA00022676"/>
    </source>
</evidence>
<keyword evidence="4" id="KW-0328">Glycosyltransferase</keyword>
<dbReference type="GO" id="GO:0005524">
    <property type="term" value="F:ATP binding"/>
    <property type="evidence" value="ECO:0007669"/>
    <property type="project" value="UniProtKB-UniRule"/>
</dbReference>
<feature type="region of interest" description="Disordered" evidence="17">
    <location>
        <begin position="1715"/>
        <end position="1757"/>
    </location>
</feature>
<dbReference type="InterPro" id="IPR027417">
    <property type="entry name" value="P-loop_NTPase"/>
</dbReference>
<keyword evidence="22" id="KW-1185">Reference proteome</keyword>
<evidence type="ECO:0000256" key="6">
    <source>
        <dbReference type="ARBA" id="ARBA00022692"/>
    </source>
</evidence>
<dbReference type="Proteomes" id="UP001203297">
    <property type="component" value="Unassembled WGS sequence"/>
</dbReference>
<dbReference type="GO" id="GO:0016459">
    <property type="term" value="C:myosin complex"/>
    <property type="evidence" value="ECO:0007669"/>
    <property type="project" value="UniProtKB-KW"/>
</dbReference>
<organism evidence="21 22">
    <name type="scientific">Multifurca ochricompacta</name>
    <dbReference type="NCBI Taxonomy" id="376703"/>
    <lineage>
        <taxon>Eukaryota</taxon>
        <taxon>Fungi</taxon>
        <taxon>Dikarya</taxon>
        <taxon>Basidiomycota</taxon>
        <taxon>Agaricomycotina</taxon>
        <taxon>Agaricomycetes</taxon>
        <taxon>Russulales</taxon>
        <taxon>Russulaceae</taxon>
        <taxon>Multifurca</taxon>
    </lineage>
</organism>
<feature type="transmembrane region" description="Helical" evidence="18">
    <location>
        <begin position="915"/>
        <end position="935"/>
    </location>
</feature>
<dbReference type="InterPro" id="IPR014876">
    <property type="entry name" value="DEK_C"/>
</dbReference>
<dbReference type="Pfam" id="PF08766">
    <property type="entry name" value="DEK_C"/>
    <property type="match status" value="1"/>
</dbReference>
<evidence type="ECO:0000256" key="1">
    <source>
        <dbReference type="ARBA" id="ARBA00004651"/>
    </source>
</evidence>
<dbReference type="PANTHER" id="PTHR22914">
    <property type="entry name" value="CHITIN SYNTHASE"/>
    <property type="match status" value="1"/>
</dbReference>
<evidence type="ECO:0000259" key="20">
    <source>
        <dbReference type="PROSITE" id="PS51998"/>
    </source>
</evidence>
<dbReference type="GO" id="GO:0005886">
    <property type="term" value="C:plasma membrane"/>
    <property type="evidence" value="ECO:0007669"/>
    <property type="project" value="UniProtKB-SubCell"/>
</dbReference>
<dbReference type="Gene3D" id="1.20.58.530">
    <property type="match status" value="1"/>
</dbReference>
<dbReference type="PROSITE" id="PS51998">
    <property type="entry name" value="DEK_C"/>
    <property type="match status" value="1"/>
</dbReference>
<dbReference type="InterPro" id="IPR004835">
    <property type="entry name" value="Chitin_synth"/>
</dbReference>
<evidence type="ECO:0000256" key="3">
    <source>
        <dbReference type="ARBA" id="ARBA00022475"/>
    </source>
</evidence>
<evidence type="ECO:0000259" key="19">
    <source>
        <dbReference type="PROSITE" id="PS51456"/>
    </source>
</evidence>
<keyword evidence="10 16" id="KW-0518">Myosin</keyword>
<evidence type="ECO:0000256" key="14">
    <source>
        <dbReference type="ARBA" id="ARBA00023203"/>
    </source>
</evidence>
<keyword evidence="13" id="KW-0325">Glycoprotein</keyword>
<keyword evidence="8 16" id="KW-0067">ATP-binding</keyword>
<evidence type="ECO:0000256" key="7">
    <source>
        <dbReference type="ARBA" id="ARBA00022741"/>
    </source>
</evidence>
<dbReference type="Gene3D" id="1.10.10.60">
    <property type="entry name" value="Homeodomain-like"/>
    <property type="match status" value="1"/>
</dbReference>
<dbReference type="SUPFAM" id="SSF53448">
    <property type="entry name" value="Nucleotide-diphospho-sugar transferases"/>
    <property type="match status" value="1"/>
</dbReference>
<keyword evidence="12 16" id="KW-0505">Motor protein</keyword>
<proteinExistence type="inferred from homology"/>
<feature type="binding site" evidence="16">
    <location>
        <begin position="113"/>
        <end position="120"/>
    </location>
    <ligand>
        <name>ATP</name>
        <dbReference type="ChEBI" id="CHEBI:30616"/>
    </ligand>
</feature>
<evidence type="ECO:0000256" key="16">
    <source>
        <dbReference type="PROSITE-ProRule" id="PRU00782"/>
    </source>
</evidence>
<dbReference type="Gene3D" id="3.40.850.10">
    <property type="entry name" value="Kinesin motor domain"/>
    <property type="match status" value="1"/>
</dbReference>
<dbReference type="GO" id="GO:0006031">
    <property type="term" value="P:chitin biosynthetic process"/>
    <property type="evidence" value="ECO:0007669"/>
    <property type="project" value="TreeGrafter"/>
</dbReference>
<comment type="caution">
    <text evidence="21">The sequence shown here is derived from an EMBL/GenBank/DDBJ whole genome shotgun (WGS) entry which is preliminary data.</text>
</comment>